<dbReference type="Pfam" id="PF22942">
    <property type="entry name" value="DUF7025"/>
    <property type="match status" value="1"/>
</dbReference>
<keyword evidence="4" id="KW-1185">Reference proteome</keyword>
<reference evidence="3" key="2">
    <citation type="submission" date="2023-06" db="EMBL/GenBank/DDBJ databases">
        <authorList>
            <consortium name="Lawrence Berkeley National Laboratory"/>
            <person name="Haridas S."/>
            <person name="Hensen N."/>
            <person name="Bonometti L."/>
            <person name="Westerberg I."/>
            <person name="Brannstrom I.O."/>
            <person name="Guillou S."/>
            <person name="Cros-Aarteil S."/>
            <person name="Calhoun S."/>
            <person name="Kuo A."/>
            <person name="Mondo S."/>
            <person name="Pangilinan J."/>
            <person name="Riley R."/>
            <person name="Labutti K."/>
            <person name="Andreopoulos B."/>
            <person name="Lipzen A."/>
            <person name="Chen C."/>
            <person name="Yanf M."/>
            <person name="Daum C."/>
            <person name="Ng V."/>
            <person name="Clum A."/>
            <person name="Steindorff A."/>
            <person name="Ohm R."/>
            <person name="Martin F."/>
            <person name="Silar P."/>
            <person name="Natvig D."/>
            <person name="Lalanne C."/>
            <person name="Gautier V."/>
            <person name="Ament-Velasquez S.L."/>
            <person name="Kruys A."/>
            <person name="Hutchinson M.I."/>
            <person name="Powell A.J."/>
            <person name="Barry K."/>
            <person name="Miller A.N."/>
            <person name="Grigoriev I.V."/>
            <person name="Debuchy R."/>
            <person name="Gladieux P."/>
            <person name="Thoren M.H."/>
            <person name="Johannesson H."/>
        </authorList>
    </citation>
    <scope>NUCLEOTIDE SEQUENCE</scope>
    <source>
        <strain evidence="3">CBS 168.71</strain>
    </source>
</reference>
<feature type="region of interest" description="Disordered" evidence="1">
    <location>
        <begin position="1209"/>
        <end position="1400"/>
    </location>
</feature>
<dbReference type="InterPro" id="IPR054289">
    <property type="entry name" value="DUF7025"/>
</dbReference>
<dbReference type="SUPFAM" id="SSF52540">
    <property type="entry name" value="P-loop containing nucleoside triphosphate hydrolases"/>
    <property type="match status" value="1"/>
</dbReference>
<evidence type="ECO:0000256" key="1">
    <source>
        <dbReference type="SAM" id="MobiDB-lite"/>
    </source>
</evidence>
<name>A0AAE0HPW0_9PEZI</name>
<dbReference type="Pfam" id="PF23232">
    <property type="entry name" value="AAA_lid_13"/>
    <property type="match status" value="1"/>
</dbReference>
<feature type="compositionally biased region" description="Basic and acidic residues" evidence="1">
    <location>
        <begin position="340"/>
        <end position="352"/>
    </location>
</feature>
<feature type="region of interest" description="Disordered" evidence="1">
    <location>
        <begin position="31"/>
        <end position="105"/>
    </location>
</feature>
<dbReference type="InterPro" id="IPR027417">
    <property type="entry name" value="P-loop_NTPase"/>
</dbReference>
<proteinExistence type="predicted"/>
<feature type="compositionally biased region" description="Polar residues" evidence="1">
    <location>
        <begin position="1277"/>
        <end position="1286"/>
    </location>
</feature>
<comment type="caution">
    <text evidence="3">The sequence shown here is derived from an EMBL/GenBank/DDBJ whole genome shotgun (WGS) entry which is preliminary data.</text>
</comment>
<sequence length="1400" mass="157710">MTSNLNTATHFLRPFCIIICSPRATVMEDATPSEGAIASSSAPAETSSIESTPLVSERHEATSDAAALPGPGEPKPDATREVPAQGDDAQTSGDEVAAGSTADNANPIAAEIEALRQRLLELEQMTQGTKPKPMGEALRERWERARETHGARTERRLWKQEERRRKEALLLDNAGYVGGRQWMHKVEDEAQRKMSEDVKYNMRLLRLRKEWERKNAFHFAQTSGQPGEYGGVGLESDETDFLSDYSDATEEHAVRRQLLQKNWEFERHASELEYRMKIAKRARKRERERERDRDRELQRELALQREPRERLEIEKPEMPLHESPERSPSPSPSPIFRTVIRPDRKNTEDRGNMRPVLKRVEWALFCLATRISGSDFRALDILIGDPVIDFDVPKRYRVTSGHAKRVDDKGVEKKPLDNLKWPPASDMEPSTTRTVPPLPERVRINSPQILALLDMVHEGSLAEDLNPSSLVLLRPFRILIHYDEAIRAQIKEVERQFAENGVPEAVMAPGSAPAAPVNGADDPTALPPRLAHFKCLLEFMDTDIAGRIGYLNGPSCDKITFSDLWHLFRPGEHVIGRDGKQAYRILKVTSVPHRAVDPIRRWLDRSEEKQEETPLCIDCVHLDFDGKQLGPVLSTFRIQRFEGERPITSLEIYPFHFHPSAKLGPGQSAYEASEDPWKHPRRDSQLWRDLVERGKTFLRLSAVDLAAVRPMYYAGPVLNTQDETEGQVVVDFEAAFAHTDFYESGWKPSLETLIGWDTKEGAETNKMCDAECCRSDSIHDDSYVEALRNEEFMGSLLPRSSDGMPSVLILPRPLDNKAPDGNLSEDDLVIMSYRVFAFLLRTRRWAQLDVSRLTDVRHFEHQYGAIGASNEGDELSTPFDRLVLPDGHKDVILSLVTQHFRNRKSAQNEGDFVDIVRGKGKGLIMLLHGAPGVGKTTTAEGVAEKFKKPLFQLTCGDLGTTAKDVEAALEVNFSLASRWGCILLLDEADVFLAQRSKEDFQRNGLVAVFLRVLEYYSGILFLTTNRVGDFDEAFASRIHISLYYPELDKEKTLEIFRLNFQLMRQRFRGKSSKFTPDEMGIGAFAENYWKDNPFDHWNGRQIKNACQTALALAEYEAQGKDHEVVLKPDAEIKLGVSHFETVSKAYLEFSRYIRDIYGTHAARRAKEAGLRAMWVNDKGEVVASVGPKEAGMLKGTGDRKARFLQRAQARYHPVSHEQQQQNYRGRGMGGGGVPGGQYGGSPQQGFQDPQPAYGKAGLARSRPSDANPPPPGEYQYYSDNVETSQGGYRYQDPVPQRQHPAAIGRPQERGWDDHQWPGTTAGDDYEGRGGPQQPERLDPAGLPYRGGRPQHDSSHHLGVPPRGPGGHHMQQPQPAPRAPSRSSQYDTPGTEDEALRYPNH</sequence>
<dbReference type="RefSeq" id="XP_062663145.1">
    <property type="nucleotide sequence ID" value="XM_062801570.1"/>
</dbReference>
<dbReference type="CDD" id="cd19481">
    <property type="entry name" value="RecA-like_protease"/>
    <property type="match status" value="1"/>
</dbReference>
<feature type="region of interest" description="Disordered" evidence="1">
    <location>
        <begin position="280"/>
        <end position="352"/>
    </location>
</feature>
<feature type="compositionally biased region" description="Polar residues" evidence="1">
    <location>
        <begin position="38"/>
        <end position="54"/>
    </location>
</feature>
<dbReference type="GO" id="GO:0016887">
    <property type="term" value="F:ATP hydrolysis activity"/>
    <property type="evidence" value="ECO:0007669"/>
    <property type="project" value="InterPro"/>
</dbReference>
<dbReference type="Gene3D" id="3.40.50.300">
    <property type="entry name" value="P-loop containing nucleotide triphosphate hydrolases"/>
    <property type="match status" value="1"/>
</dbReference>
<evidence type="ECO:0000313" key="4">
    <source>
        <dbReference type="Proteomes" id="UP001278766"/>
    </source>
</evidence>
<gene>
    <name evidence="3" type="ORF">B0H64DRAFT_355851</name>
</gene>
<dbReference type="EMBL" id="JAUEPN010000002">
    <property type="protein sequence ID" value="KAK3299631.1"/>
    <property type="molecule type" value="Genomic_DNA"/>
</dbReference>
<evidence type="ECO:0000259" key="2">
    <source>
        <dbReference type="SMART" id="SM00382"/>
    </source>
</evidence>
<dbReference type="InterPro" id="IPR056599">
    <property type="entry name" value="AAA_lid_fung"/>
</dbReference>
<accession>A0AAE0HPW0</accession>
<feature type="domain" description="AAA+ ATPase" evidence="2">
    <location>
        <begin position="921"/>
        <end position="1046"/>
    </location>
</feature>
<dbReference type="SMART" id="SM00382">
    <property type="entry name" value="AAA"/>
    <property type="match status" value="1"/>
</dbReference>
<feature type="compositionally biased region" description="Basic and acidic residues" evidence="1">
    <location>
        <begin position="285"/>
        <end position="325"/>
    </location>
</feature>
<protein>
    <recommendedName>
        <fullName evidence="2">AAA+ ATPase domain-containing protein</fullName>
    </recommendedName>
</protein>
<evidence type="ECO:0000313" key="3">
    <source>
        <dbReference type="EMBL" id="KAK3299631.1"/>
    </source>
</evidence>
<organism evidence="3 4">
    <name type="scientific">Chaetomium fimeti</name>
    <dbReference type="NCBI Taxonomy" id="1854472"/>
    <lineage>
        <taxon>Eukaryota</taxon>
        <taxon>Fungi</taxon>
        <taxon>Dikarya</taxon>
        <taxon>Ascomycota</taxon>
        <taxon>Pezizomycotina</taxon>
        <taxon>Sordariomycetes</taxon>
        <taxon>Sordariomycetidae</taxon>
        <taxon>Sordariales</taxon>
        <taxon>Chaetomiaceae</taxon>
        <taxon>Chaetomium</taxon>
    </lineage>
</organism>
<dbReference type="Pfam" id="PF00004">
    <property type="entry name" value="AAA"/>
    <property type="match status" value="1"/>
</dbReference>
<dbReference type="PANTHER" id="PTHR46411">
    <property type="entry name" value="FAMILY ATPASE, PUTATIVE-RELATED"/>
    <property type="match status" value="1"/>
</dbReference>
<dbReference type="Proteomes" id="UP001278766">
    <property type="component" value="Unassembled WGS sequence"/>
</dbReference>
<reference evidence="3" key="1">
    <citation type="journal article" date="2023" name="Mol. Phylogenet. Evol.">
        <title>Genome-scale phylogeny and comparative genomics of the fungal order Sordariales.</title>
        <authorList>
            <person name="Hensen N."/>
            <person name="Bonometti L."/>
            <person name="Westerberg I."/>
            <person name="Brannstrom I.O."/>
            <person name="Guillou S."/>
            <person name="Cros-Aarteil S."/>
            <person name="Calhoun S."/>
            <person name="Haridas S."/>
            <person name="Kuo A."/>
            <person name="Mondo S."/>
            <person name="Pangilinan J."/>
            <person name="Riley R."/>
            <person name="LaButti K."/>
            <person name="Andreopoulos B."/>
            <person name="Lipzen A."/>
            <person name="Chen C."/>
            <person name="Yan M."/>
            <person name="Daum C."/>
            <person name="Ng V."/>
            <person name="Clum A."/>
            <person name="Steindorff A."/>
            <person name="Ohm R.A."/>
            <person name="Martin F."/>
            <person name="Silar P."/>
            <person name="Natvig D.O."/>
            <person name="Lalanne C."/>
            <person name="Gautier V."/>
            <person name="Ament-Velasquez S.L."/>
            <person name="Kruys A."/>
            <person name="Hutchinson M.I."/>
            <person name="Powell A.J."/>
            <person name="Barry K."/>
            <person name="Miller A.N."/>
            <person name="Grigoriev I.V."/>
            <person name="Debuchy R."/>
            <person name="Gladieux P."/>
            <person name="Hiltunen Thoren M."/>
            <person name="Johannesson H."/>
        </authorList>
    </citation>
    <scope>NUCLEOTIDE SEQUENCE</scope>
    <source>
        <strain evidence="3">CBS 168.71</strain>
    </source>
</reference>
<feature type="compositionally biased region" description="Basic and acidic residues" evidence="1">
    <location>
        <begin position="1306"/>
        <end position="1315"/>
    </location>
</feature>
<dbReference type="InterPro" id="IPR003959">
    <property type="entry name" value="ATPase_AAA_core"/>
</dbReference>
<dbReference type="InterPro" id="IPR003593">
    <property type="entry name" value="AAA+_ATPase"/>
</dbReference>
<dbReference type="GeneID" id="87838518"/>
<dbReference type="GO" id="GO:0005524">
    <property type="term" value="F:ATP binding"/>
    <property type="evidence" value="ECO:0007669"/>
    <property type="project" value="InterPro"/>
</dbReference>
<dbReference type="PANTHER" id="PTHR46411:SF2">
    <property type="entry name" value="AAA+ ATPASE DOMAIN-CONTAINING PROTEIN"/>
    <property type="match status" value="1"/>
</dbReference>
<feature type="compositionally biased region" description="Gly residues" evidence="1">
    <location>
        <begin position="1226"/>
        <end position="1239"/>
    </location>
</feature>
<feature type="region of interest" description="Disordered" evidence="1">
    <location>
        <begin position="415"/>
        <end position="438"/>
    </location>
</feature>